<dbReference type="GO" id="GO:0046100">
    <property type="term" value="P:hypoxanthine metabolic process"/>
    <property type="evidence" value="ECO:0007669"/>
    <property type="project" value="TreeGrafter"/>
</dbReference>
<comment type="catalytic activity">
    <reaction evidence="1">
        <text>GMP + diphosphate = guanine + 5-phospho-alpha-D-ribose 1-diphosphate</text>
        <dbReference type="Rhea" id="RHEA:25424"/>
        <dbReference type="ChEBI" id="CHEBI:16235"/>
        <dbReference type="ChEBI" id="CHEBI:33019"/>
        <dbReference type="ChEBI" id="CHEBI:58017"/>
        <dbReference type="ChEBI" id="CHEBI:58115"/>
        <dbReference type="EC" id="2.4.2.8"/>
    </reaction>
    <physiologicalReaction direction="right-to-left" evidence="1">
        <dbReference type="Rhea" id="RHEA:25426"/>
    </physiologicalReaction>
</comment>
<comment type="caution">
    <text evidence="4">The sequence shown here is derived from an EMBL/GenBank/DDBJ whole genome shotgun (WGS) entry which is preliminary data.</text>
</comment>
<dbReference type="EMBL" id="JAHJDP010000042">
    <property type="protein sequence ID" value="MBU2691030.1"/>
    <property type="molecule type" value="Genomic_DNA"/>
</dbReference>
<dbReference type="GO" id="GO:0000287">
    <property type="term" value="F:magnesium ion binding"/>
    <property type="evidence" value="ECO:0007669"/>
    <property type="project" value="TreeGrafter"/>
</dbReference>
<dbReference type="PANTHER" id="PTHR43340">
    <property type="entry name" value="HYPOXANTHINE-GUANINE PHOSPHORIBOSYLTRANSFERASE"/>
    <property type="match status" value="1"/>
</dbReference>
<dbReference type="GO" id="GO:0005829">
    <property type="term" value="C:cytosol"/>
    <property type="evidence" value="ECO:0007669"/>
    <property type="project" value="TreeGrafter"/>
</dbReference>
<dbReference type="GO" id="GO:0004422">
    <property type="term" value="F:hypoxanthine phosphoribosyltransferase activity"/>
    <property type="evidence" value="ECO:0007669"/>
    <property type="project" value="TreeGrafter"/>
</dbReference>
<dbReference type="GO" id="GO:0032264">
    <property type="term" value="P:IMP salvage"/>
    <property type="evidence" value="ECO:0007669"/>
    <property type="project" value="TreeGrafter"/>
</dbReference>
<dbReference type="InterPro" id="IPR050408">
    <property type="entry name" value="HGPRT"/>
</dbReference>
<evidence type="ECO:0000256" key="1">
    <source>
        <dbReference type="ARBA" id="ARBA00048811"/>
    </source>
</evidence>
<dbReference type="GO" id="GO:0006178">
    <property type="term" value="P:guanine salvage"/>
    <property type="evidence" value="ECO:0007669"/>
    <property type="project" value="TreeGrafter"/>
</dbReference>
<dbReference type="Proteomes" id="UP000777784">
    <property type="component" value="Unassembled WGS sequence"/>
</dbReference>
<dbReference type="InterPro" id="IPR000836">
    <property type="entry name" value="PRTase_dom"/>
</dbReference>
<sequence>MRPMIERYPPEISPKAGESVTMAAGPAVVLFDTQTLGNRLGELAEQISADFQQKDPILVCLLRGGFVFLTDLSRSLSIPHEVDFLQVSRYDPREKDPTGVKLITDLRSNVRDRHVLVIEGIRTRGTKINYVDRFLELHAPASRTYAALLVQGKEADEPIPLHYCGFRLDNEFVVGMGLDYGERYRNLPYVAAIGWEPRI</sequence>
<accession>A0A948W6E2</accession>
<gene>
    <name evidence="4" type="ORF">KJ970_08875</name>
</gene>
<name>A0A948W6E2_UNCEI</name>
<reference evidence="4" key="1">
    <citation type="submission" date="2021-05" db="EMBL/GenBank/DDBJ databases">
        <title>Energy efficiency and biological interactions define the core microbiome of deep oligotrophic groundwater.</title>
        <authorList>
            <person name="Mehrshad M."/>
            <person name="Lopez-Fernandez M."/>
            <person name="Bell E."/>
            <person name="Bernier-Latmani R."/>
            <person name="Bertilsson S."/>
            <person name="Dopson M."/>
        </authorList>
    </citation>
    <scope>NUCLEOTIDE SEQUENCE</scope>
    <source>
        <strain evidence="4">Modern_marine.mb.64</strain>
    </source>
</reference>
<comment type="catalytic activity">
    <reaction evidence="2">
        <text>IMP + diphosphate = hypoxanthine + 5-phospho-alpha-D-ribose 1-diphosphate</text>
        <dbReference type="Rhea" id="RHEA:17973"/>
        <dbReference type="ChEBI" id="CHEBI:17368"/>
        <dbReference type="ChEBI" id="CHEBI:33019"/>
        <dbReference type="ChEBI" id="CHEBI:58017"/>
        <dbReference type="ChEBI" id="CHEBI:58053"/>
        <dbReference type="EC" id="2.4.2.8"/>
    </reaction>
    <physiologicalReaction direction="right-to-left" evidence="2">
        <dbReference type="Rhea" id="RHEA:17975"/>
    </physiologicalReaction>
</comment>
<dbReference type="SUPFAM" id="SSF53271">
    <property type="entry name" value="PRTase-like"/>
    <property type="match status" value="1"/>
</dbReference>
<organism evidence="4 5">
    <name type="scientific">Eiseniibacteriota bacterium</name>
    <dbReference type="NCBI Taxonomy" id="2212470"/>
    <lineage>
        <taxon>Bacteria</taxon>
        <taxon>Candidatus Eiseniibacteriota</taxon>
    </lineage>
</organism>
<protein>
    <submittedName>
        <fullName evidence="4">Hypoxanthine phosphoribosyltransferase</fullName>
    </submittedName>
</protein>
<dbReference type="AlphaFoldDB" id="A0A948W6E2"/>
<dbReference type="PANTHER" id="PTHR43340:SF1">
    <property type="entry name" value="HYPOXANTHINE PHOSPHORIBOSYLTRANSFERASE"/>
    <property type="match status" value="1"/>
</dbReference>
<keyword evidence="4" id="KW-0808">Transferase</keyword>
<dbReference type="InterPro" id="IPR029057">
    <property type="entry name" value="PRTase-like"/>
</dbReference>
<evidence type="ECO:0000313" key="5">
    <source>
        <dbReference type="Proteomes" id="UP000777784"/>
    </source>
</evidence>
<proteinExistence type="predicted"/>
<evidence type="ECO:0000259" key="3">
    <source>
        <dbReference type="Pfam" id="PF00156"/>
    </source>
</evidence>
<feature type="domain" description="Phosphoribosyltransferase" evidence="3">
    <location>
        <begin position="32"/>
        <end position="180"/>
    </location>
</feature>
<dbReference type="GO" id="GO:0032263">
    <property type="term" value="P:GMP salvage"/>
    <property type="evidence" value="ECO:0007669"/>
    <property type="project" value="TreeGrafter"/>
</dbReference>
<keyword evidence="4" id="KW-0328">Glycosyltransferase</keyword>
<evidence type="ECO:0000313" key="4">
    <source>
        <dbReference type="EMBL" id="MBU2691030.1"/>
    </source>
</evidence>
<evidence type="ECO:0000256" key="2">
    <source>
        <dbReference type="ARBA" id="ARBA00049402"/>
    </source>
</evidence>
<dbReference type="CDD" id="cd06223">
    <property type="entry name" value="PRTases_typeI"/>
    <property type="match status" value="1"/>
</dbReference>
<dbReference type="Gene3D" id="3.40.50.2020">
    <property type="match status" value="1"/>
</dbReference>
<dbReference type="Pfam" id="PF00156">
    <property type="entry name" value="Pribosyltran"/>
    <property type="match status" value="1"/>
</dbReference>